<accession>A0A520MZQ6</accession>
<dbReference type="InterPro" id="IPR039426">
    <property type="entry name" value="TonB-dep_rcpt-like"/>
</dbReference>
<gene>
    <name evidence="15" type="ORF">EVA95_01750</name>
</gene>
<dbReference type="InterPro" id="IPR000531">
    <property type="entry name" value="Beta-barrel_TonB"/>
</dbReference>
<dbReference type="InterPro" id="IPR012910">
    <property type="entry name" value="Plug_dom"/>
</dbReference>
<dbReference type="PANTHER" id="PTHR32552:SF81">
    <property type="entry name" value="TONB-DEPENDENT OUTER MEMBRANE RECEPTOR"/>
    <property type="match status" value="1"/>
</dbReference>
<evidence type="ECO:0000313" key="16">
    <source>
        <dbReference type="Proteomes" id="UP000319384"/>
    </source>
</evidence>
<dbReference type="PANTHER" id="PTHR32552">
    <property type="entry name" value="FERRICHROME IRON RECEPTOR-RELATED"/>
    <property type="match status" value="1"/>
</dbReference>
<evidence type="ECO:0000256" key="5">
    <source>
        <dbReference type="ARBA" id="ARBA00022692"/>
    </source>
</evidence>
<evidence type="ECO:0000256" key="7">
    <source>
        <dbReference type="ARBA" id="ARBA00023065"/>
    </source>
</evidence>
<dbReference type="Gene3D" id="2.40.170.20">
    <property type="entry name" value="TonB-dependent receptor, beta-barrel domain"/>
    <property type="match status" value="1"/>
</dbReference>
<evidence type="ECO:0000259" key="13">
    <source>
        <dbReference type="Pfam" id="PF00593"/>
    </source>
</evidence>
<evidence type="ECO:0000256" key="10">
    <source>
        <dbReference type="ARBA" id="ARBA00023237"/>
    </source>
</evidence>
<evidence type="ECO:0000256" key="6">
    <source>
        <dbReference type="ARBA" id="ARBA00023004"/>
    </source>
</evidence>
<comment type="similarity">
    <text evidence="11 12">Belongs to the TonB-dependent receptor family.</text>
</comment>
<dbReference type="InterPro" id="IPR036942">
    <property type="entry name" value="Beta-barrel_TonB_sf"/>
</dbReference>
<feature type="domain" description="TonB-dependent receptor-like beta-barrel" evidence="13">
    <location>
        <begin position="261"/>
        <end position="574"/>
    </location>
</feature>
<name>A0A520MZQ6_9GAMM</name>
<dbReference type="GO" id="GO:0006826">
    <property type="term" value="P:iron ion transport"/>
    <property type="evidence" value="ECO:0007669"/>
    <property type="project" value="UniProtKB-KW"/>
</dbReference>
<keyword evidence="6" id="KW-0408">Iron</keyword>
<keyword evidence="10 11" id="KW-0998">Cell outer membrane</keyword>
<protein>
    <submittedName>
        <fullName evidence="15">TonB-dependent receptor</fullName>
    </submittedName>
</protein>
<keyword evidence="8 12" id="KW-0798">TonB box</keyword>
<evidence type="ECO:0000256" key="4">
    <source>
        <dbReference type="ARBA" id="ARBA00022496"/>
    </source>
</evidence>
<comment type="subcellular location">
    <subcellularLocation>
        <location evidence="1 11">Cell outer membrane</location>
        <topology evidence="1 11">Multi-pass membrane protein</topology>
    </subcellularLocation>
</comment>
<evidence type="ECO:0000256" key="3">
    <source>
        <dbReference type="ARBA" id="ARBA00022452"/>
    </source>
</evidence>
<evidence type="ECO:0000313" key="15">
    <source>
        <dbReference type="EMBL" id="RZO26656.1"/>
    </source>
</evidence>
<keyword evidence="2 11" id="KW-0813">Transport</keyword>
<dbReference type="Proteomes" id="UP000319384">
    <property type="component" value="Unassembled WGS sequence"/>
</dbReference>
<evidence type="ECO:0000256" key="11">
    <source>
        <dbReference type="PROSITE-ProRule" id="PRU01360"/>
    </source>
</evidence>
<keyword evidence="15" id="KW-0675">Receptor</keyword>
<evidence type="ECO:0000256" key="2">
    <source>
        <dbReference type="ARBA" id="ARBA00022448"/>
    </source>
</evidence>
<dbReference type="Pfam" id="PF00593">
    <property type="entry name" value="TonB_dep_Rec_b-barrel"/>
    <property type="match status" value="1"/>
</dbReference>
<feature type="domain" description="TonB-dependent receptor plug" evidence="14">
    <location>
        <begin position="40"/>
        <end position="144"/>
    </location>
</feature>
<evidence type="ECO:0000259" key="14">
    <source>
        <dbReference type="Pfam" id="PF07715"/>
    </source>
</evidence>
<evidence type="ECO:0000256" key="1">
    <source>
        <dbReference type="ARBA" id="ARBA00004571"/>
    </source>
</evidence>
<keyword evidence="5 11" id="KW-0812">Transmembrane</keyword>
<keyword evidence="4" id="KW-0410">Iron transport</keyword>
<reference evidence="15 16" key="1">
    <citation type="submission" date="2019-02" db="EMBL/GenBank/DDBJ databases">
        <title>Prokaryotic population dynamics and viral predation in marine succession experiment using metagenomics: the confinement effect.</title>
        <authorList>
            <person name="Haro-Moreno J.M."/>
            <person name="Rodriguez-Valera F."/>
            <person name="Lopez-Perez M."/>
        </authorList>
    </citation>
    <scope>NUCLEOTIDE SEQUENCE [LARGE SCALE GENOMIC DNA]</scope>
    <source>
        <strain evidence="15">MED-G162</strain>
    </source>
</reference>
<feature type="non-terminal residue" evidence="15">
    <location>
        <position position="585"/>
    </location>
</feature>
<dbReference type="PROSITE" id="PS52016">
    <property type="entry name" value="TONB_DEPENDENT_REC_3"/>
    <property type="match status" value="1"/>
</dbReference>
<keyword evidence="9 11" id="KW-0472">Membrane</keyword>
<proteinExistence type="inferred from homology"/>
<sequence length="585" mass="66793">MYIRKKILFLLPFLFSFIVFSQDIEEIIVKGEYREKSISEEDSSIVIIQSEKIKSQAIKHFQQLSYLVPNLNYAASDSRARYFQIRGIGERSGYQGTPNSSVGFLIDDIDYSGQGGIATLFDVDQVEVFRGPQGSRTGANALAGLIYIKTKDPTDEFEGTSELTFGDYGTQNIGVAFGGPLKNEKMKYRLVMRTDYTDGYRKNIYLNKSDTSKKDELTLRYKLHWEIDETININFLVSKVDMDDPADIWTIDGSLNTLSDRPGMDSQITDSIGIKITKNLNNFDLQSLTSLTKTDVVFSYDADWGNPDSHFPYTYDYFSETLRKRDTFSQEIRFLSKNKDFSQNNPFEWVFGFDFSELDESNVTKDDGIYGDPSDPFGPYASESSISRNYKSENLSVFGNIDYFLTDKTKLAFGLRLENWYSKYKDSNNESFNPSDNMSGGKISIVKKTNNDSNIYFSIARGYKQGGFNLGLDATDNLVKQSLIYDPEYLTNYELGVSSYLKDRDLNYSLVIFFSERKDQQVLISRQVDPSNPNAFSFLTQNAAEGENYGIEITSNYLVTDNLYIYANLGFLKTKIKNWESRIDL</sequence>
<evidence type="ECO:0000256" key="9">
    <source>
        <dbReference type="ARBA" id="ARBA00023136"/>
    </source>
</evidence>
<dbReference type="EMBL" id="SHBH01000009">
    <property type="protein sequence ID" value="RZO26656.1"/>
    <property type="molecule type" value="Genomic_DNA"/>
</dbReference>
<dbReference type="Pfam" id="PF07715">
    <property type="entry name" value="Plug"/>
    <property type="match status" value="1"/>
</dbReference>
<dbReference type="AlphaFoldDB" id="A0A520MZQ6"/>
<evidence type="ECO:0000256" key="8">
    <source>
        <dbReference type="ARBA" id="ARBA00023077"/>
    </source>
</evidence>
<dbReference type="GO" id="GO:0009279">
    <property type="term" value="C:cell outer membrane"/>
    <property type="evidence" value="ECO:0007669"/>
    <property type="project" value="UniProtKB-SubCell"/>
</dbReference>
<evidence type="ECO:0000256" key="12">
    <source>
        <dbReference type="RuleBase" id="RU003357"/>
    </source>
</evidence>
<keyword evidence="3 11" id="KW-1134">Transmembrane beta strand</keyword>
<comment type="caution">
    <text evidence="15">The sequence shown here is derived from an EMBL/GenBank/DDBJ whole genome shotgun (WGS) entry which is preliminary data.</text>
</comment>
<dbReference type="SUPFAM" id="SSF56935">
    <property type="entry name" value="Porins"/>
    <property type="match status" value="1"/>
</dbReference>
<organism evidence="15 16">
    <name type="scientific">SAR86 cluster bacterium</name>
    <dbReference type="NCBI Taxonomy" id="2030880"/>
    <lineage>
        <taxon>Bacteria</taxon>
        <taxon>Pseudomonadati</taxon>
        <taxon>Pseudomonadota</taxon>
        <taxon>Gammaproteobacteria</taxon>
        <taxon>SAR86 cluster</taxon>
    </lineage>
</organism>
<keyword evidence="7" id="KW-0406">Ion transport</keyword>